<dbReference type="InterPro" id="IPR008949">
    <property type="entry name" value="Isoprenoid_synthase_dom_sf"/>
</dbReference>
<evidence type="ECO:0000259" key="6">
    <source>
        <dbReference type="Pfam" id="PF01397"/>
    </source>
</evidence>
<comment type="catalytic activity">
    <reaction evidence="4">
        <text>(2E,6E)-farnesyl diphosphate = (+)-(R)-germacrene A + diphosphate</text>
        <dbReference type="Rhea" id="RHEA:12516"/>
        <dbReference type="ChEBI" id="CHEBI:33019"/>
        <dbReference type="ChEBI" id="CHEBI:41595"/>
        <dbReference type="ChEBI" id="CHEBI:175763"/>
        <dbReference type="EC" id="4.2.3.23"/>
    </reaction>
    <physiologicalReaction direction="left-to-right" evidence="4">
        <dbReference type="Rhea" id="RHEA:12517"/>
    </physiologicalReaction>
</comment>
<organism evidence="9 10">
    <name type="scientific">Helianthus annuus</name>
    <name type="common">Common sunflower</name>
    <dbReference type="NCBI Taxonomy" id="4232"/>
    <lineage>
        <taxon>Eukaryota</taxon>
        <taxon>Viridiplantae</taxon>
        <taxon>Streptophyta</taxon>
        <taxon>Embryophyta</taxon>
        <taxon>Tracheophyta</taxon>
        <taxon>Spermatophyta</taxon>
        <taxon>Magnoliopsida</taxon>
        <taxon>eudicotyledons</taxon>
        <taxon>Gunneridae</taxon>
        <taxon>Pentapetalae</taxon>
        <taxon>asterids</taxon>
        <taxon>campanulids</taxon>
        <taxon>Asterales</taxon>
        <taxon>Asteraceae</taxon>
        <taxon>Asteroideae</taxon>
        <taxon>Heliantheae alliance</taxon>
        <taxon>Heliantheae</taxon>
        <taxon>Helianthus</taxon>
    </lineage>
</organism>
<dbReference type="InterPro" id="IPR044814">
    <property type="entry name" value="Terpene_cyclase_plant_C1"/>
</dbReference>
<evidence type="ECO:0000256" key="3">
    <source>
        <dbReference type="ARBA" id="ARBA00038973"/>
    </source>
</evidence>
<dbReference type="PANTHER" id="PTHR31225">
    <property type="entry name" value="OS04G0344100 PROTEIN-RELATED"/>
    <property type="match status" value="1"/>
</dbReference>
<name>A0A251RPM7_HELAN</name>
<dbReference type="SFLD" id="SFLDG01019">
    <property type="entry name" value="Terpene_Cyclase_Like_1_C_Termi"/>
    <property type="match status" value="1"/>
</dbReference>
<comment type="cofactor">
    <cofactor evidence="1">
        <name>Mg(2+)</name>
        <dbReference type="ChEBI" id="CHEBI:18420"/>
    </cofactor>
</comment>
<evidence type="ECO:0000259" key="7">
    <source>
        <dbReference type="Pfam" id="PF03936"/>
    </source>
</evidence>
<dbReference type="Gene3D" id="1.10.600.10">
    <property type="entry name" value="Farnesyl Diphosphate Synthase"/>
    <property type="match status" value="1"/>
</dbReference>
<dbReference type="FunFam" id="1.50.10.130:FF:000001">
    <property type="entry name" value="Isoprene synthase, chloroplastic"/>
    <property type="match status" value="1"/>
</dbReference>
<keyword evidence="8" id="KW-0456">Lyase</keyword>
<dbReference type="InterPro" id="IPR001906">
    <property type="entry name" value="Terpene_synth_N"/>
</dbReference>
<accession>A0A251RPM7</accession>
<evidence type="ECO:0000256" key="1">
    <source>
        <dbReference type="ARBA" id="ARBA00001946"/>
    </source>
</evidence>
<feature type="domain" description="Terpene synthase metal-binding" evidence="7">
    <location>
        <begin position="332"/>
        <end position="570"/>
    </location>
</feature>
<proteinExistence type="predicted"/>
<dbReference type="InterPro" id="IPR005630">
    <property type="entry name" value="Terpene_synthase_metal-bd"/>
</dbReference>
<dbReference type="SFLD" id="SFLDS00005">
    <property type="entry name" value="Isoprenoid_Synthase_Type_I"/>
    <property type="match status" value="1"/>
</dbReference>
<dbReference type="SUPFAM" id="SSF48239">
    <property type="entry name" value="Terpenoid cyclases/Protein prenyltransferases"/>
    <property type="match status" value="1"/>
</dbReference>
<evidence type="ECO:0000256" key="4">
    <source>
        <dbReference type="ARBA" id="ARBA00052685"/>
    </source>
</evidence>
<evidence type="ECO:0000313" key="8">
    <source>
        <dbReference type="EMBL" id="KAF5755268.1"/>
    </source>
</evidence>
<evidence type="ECO:0000256" key="5">
    <source>
        <dbReference type="ARBA" id="ARBA00058144"/>
    </source>
</evidence>
<dbReference type="PANTHER" id="PTHR31225:SF202">
    <property type="entry name" value="TERPENOID CYCLASES_PROTEIN PRENYLTRANSFERASE ALPHA-ALPHA TOROID-RELATED"/>
    <property type="match status" value="1"/>
</dbReference>
<dbReference type="Pfam" id="PF01397">
    <property type="entry name" value="Terpene_synth"/>
    <property type="match status" value="1"/>
</dbReference>
<dbReference type="EMBL" id="CM007906">
    <property type="protein sequence ID" value="OTF86247.1"/>
    <property type="molecule type" value="Genomic_DNA"/>
</dbReference>
<feature type="domain" description="Terpene synthase N-terminal" evidence="6">
    <location>
        <begin position="95"/>
        <end position="275"/>
    </location>
</feature>
<dbReference type="InParanoid" id="A0A251RPM7"/>
<dbReference type="GO" id="GO:0046246">
    <property type="term" value="P:terpene biosynthetic process"/>
    <property type="evidence" value="ECO:0000318"/>
    <property type="project" value="GO_Central"/>
</dbReference>
<dbReference type="Gramene" id="mRNA:HanXRQr2_Chr17g0800861">
    <property type="protein sequence ID" value="mRNA:HanXRQr2_Chr17g0800861"/>
    <property type="gene ID" value="HanXRQr2_Chr17g0800861"/>
</dbReference>
<protein>
    <recommendedName>
        <fullName evidence="3">germacrene-A synthase</fullName>
        <ecNumber evidence="3">4.2.3.23</ecNumber>
    </recommendedName>
</protein>
<evidence type="ECO:0000256" key="2">
    <source>
        <dbReference type="ARBA" id="ARBA00022723"/>
    </source>
</evidence>
<dbReference type="GO" id="GO:0000287">
    <property type="term" value="F:magnesium ion binding"/>
    <property type="evidence" value="ECO:0007669"/>
    <property type="project" value="InterPro"/>
</dbReference>
<dbReference type="FunFam" id="1.10.600.10:FF:000007">
    <property type="entry name" value="Isoprene synthase, chloroplastic"/>
    <property type="match status" value="1"/>
</dbReference>
<dbReference type="GO" id="GO:0034005">
    <property type="term" value="F:germacrene-A synthase activity"/>
    <property type="evidence" value="ECO:0007669"/>
    <property type="project" value="UniProtKB-EC"/>
</dbReference>
<dbReference type="EC" id="4.2.3.23" evidence="3"/>
<dbReference type="InterPro" id="IPR008930">
    <property type="entry name" value="Terpenoid_cyclase/PrenylTrfase"/>
</dbReference>
<dbReference type="AlphaFoldDB" id="A0A251RPM7"/>
<comment type="function">
    <text evidence="5">Sesquiterpene synthase involved in germacrene A biosynthesis. Germacrene A is a precursor of several sesquiterpene lactones.</text>
</comment>
<dbReference type="InterPro" id="IPR036965">
    <property type="entry name" value="Terpene_synth_N_sf"/>
</dbReference>
<dbReference type="InterPro" id="IPR050148">
    <property type="entry name" value="Terpene_synthase-like"/>
</dbReference>
<dbReference type="GO" id="GO:0010333">
    <property type="term" value="F:terpene synthase activity"/>
    <property type="evidence" value="ECO:0000318"/>
    <property type="project" value="GO_Central"/>
</dbReference>
<keyword evidence="9" id="KW-0808">Transferase</keyword>
<gene>
    <name evidence="9" type="ORF">HannXRQ_Chr17g0548721</name>
    <name evidence="8" type="ORF">HanXRQr2_Chr17g0800861</name>
</gene>
<reference evidence="8" key="3">
    <citation type="submission" date="2020-06" db="EMBL/GenBank/DDBJ databases">
        <title>Helianthus annuus Genome sequencing and assembly Release 2.</title>
        <authorList>
            <person name="Gouzy J."/>
            <person name="Langlade N."/>
            <person name="Munos S."/>
        </authorList>
    </citation>
    <scope>NUCLEOTIDE SEQUENCE</scope>
    <source>
        <tissue evidence="8">Leaves</tissue>
    </source>
</reference>
<dbReference type="GO" id="GO:0016102">
    <property type="term" value="P:diterpenoid biosynthetic process"/>
    <property type="evidence" value="ECO:0007669"/>
    <property type="project" value="InterPro"/>
</dbReference>
<dbReference type="Pfam" id="PF03936">
    <property type="entry name" value="Terpene_synth_C"/>
    <property type="match status" value="1"/>
</dbReference>
<dbReference type="STRING" id="4232.A0A251RPM7"/>
<reference evidence="8 10" key="1">
    <citation type="journal article" date="2017" name="Nature">
        <title>The sunflower genome provides insights into oil metabolism, flowering and Asterid evolution.</title>
        <authorList>
            <person name="Badouin H."/>
            <person name="Gouzy J."/>
            <person name="Grassa C.J."/>
            <person name="Murat F."/>
            <person name="Staton S.E."/>
            <person name="Cottret L."/>
            <person name="Lelandais-Briere C."/>
            <person name="Owens G.L."/>
            <person name="Carrere S."/>
            <person name="Mayjonade B."/>
            <person name="Legrand L."/>
            <person name="Gill N."/>
            <person name="Kane N.C."/>
            <person name="Bowers J.E."/>
            <person name="Hubner S."/>
            <person name="Bellec A."/>
            <person name="Berard A."/>
            <person name="Berges H."/>
            <person name="Blanchet N."/>
            <person name="Boniface M.C."/>
            <person name="Brunel D."/>
            <person name="Catrice O."/>
            <person name="Chaidir N."/>
            <person name="Claudel C."/>
            <person name="Donnadieu C."/>
            <person name="Faraut T."/>
            <person name="Fievet G."/>
            <person name="Helmstetter N."/>
            <person name="King M."/>
            <person name="Knapp S.J."/>
            <person name="Lai Z."/>
            <person name="Le Paslier M.C."/>
            <person name="Lippi Y."/>
            <person name="Lorenzon L."/>
            <person name="Mandel J.R."/>
            <person name="Marage G."/>
            <person name="Marchand G."/>
            <person name="Marquand E."/>
            <person name="Bret-Mestries E."/>
            <person name="Morien E."/>
            <person name="Nambeesan S."/>
            <person name="Nguyen T."/>
            <person name="Pegot-Espagnet P."/>
            <person name="Pouilly N."/>
            <person name="Raftis F."/>
            <person name="Sallet E."/>
            <person name="Schiex T."/>
            <person name="Thomas J."/>
            <person name="Vandecasteele C."/>
            <person name="Vares D."/>
            <person name="Vear F."/>
            <person name="Vautrin S."/>
            <person name="Crespi M."/>
            <person name="Mangin B."/>
            <person name="Burke J.M."/>
            <person name="Salse J."/>
            <person name="Munos S."/>
            <person name="Vincourt P."/>
            <person name="Rieseberg L.H."/>
            <person name="Langlade N.B."/>
        </authorList>
    </citation>
    <scope>NUCLEOTIDE SEQUENCE [LARGE SCALE GENOMIC DNA]</scope>
    <source>
        <strain evidence="10">cv. SF193</strain>
        <tissue evidence="8">Leaves</tissue>
    </source>
</reference>
<evidence type="ECO:0000313" key="10">
    <source>
        <dbReference type="Proteomes" id="UP000215914"/>
    </source>
</evidence>
<dbReference type="SUPFAM" id="SSF48576">
    <property type="entry name" value="Terpenoid synthases"/>
    <property type="match status" value="1"/>
</dbReference>
<evidence type="ECO:0000313" key="9">
    <source>
        <dbReference type="EMBL" id="OTF86247.1"/>
    </source>
</evidence>
<dbReference type="OMA" id="LSEICKW"/>
<dbReference type="Proteomes" id="UP000215914">
    <property type="component" value="Chromosome 17"/>
</dbReference>
<dbReference type="GO" id="GO:0016740">
    <property type="term" value="F:transferase activity"/>
    <property type="evidence" value="ECO:0007669"/>
    <property type="project" value="UniProtKB-KW"/>
</dbReference>
<keyword evidence="2" id="KW-0479">Metal-binding</keyword>
<reference evidence="9" key="2">
    <citation type="submission" date="2017-02" db="EMBL/GenBank/DDBJ databases">
        <title>Sunflower complete genome.</title>
        <authorList>
            <person name="Langlade N."/>
            <person name="Munos S."/>
        </authorList>
    </citation>
    <scope>NUCLEOTIDE SEQUENCE [LARGE SCALE GENOMIC DNA]</scope>
    <source>
        <tissue evidence="9">Leaves</tissue>
    </source>
</reference>
<keyword evidence="10" id="KW-1185">Reference proteome</keyword>
<dbReference type="CDD" id="cd00684">
    <property type="entry name" value="Terpene_cyclase_plant_C1"/>
    <property type="match status" value="1"/>
</dbReference>
<dbReference type="InterPro" id="IPR034741">
    <property type="entry name" value="Terpene_cyclase-like_1_C"/>
</dbReference>
<dbReference type="EMBL" id="MNCJ02000332">
    <property type="protein sequence ID" value="KAF5755268.1"/>
    <property type="molecule type" value="Genomic_DNA"/>
</dbReference>
<dbReference type="Gene3D" id="1.50.10.130">
    <property type="entry name" value="Terpene synthase, N-terminal domain"/>
    <property type="match status" value="1"/>
</dbReference>
<sequence length="628" mass="73274">MVCISDFFFCLHAHQQLAFPIFLLECTPSACYIRASLDFKTSKPKSLSPLEDSKMSTFPASSASLSSSLLPPVVDDISCTKQDAIRNTVNANPSIWGDQFLTHDEPEDLVMEKQVVEELKEEVRKELMIKASSNESMQHRKLIQLIDVLQRLGISYHFEEEIEEALQHIYVIYGEKWSDDNNLQNISLWFRLLRQQGFNISSGIFKNHIDNKGNFNESLCDDAEGMLGLYEASYMRVEGEELLDDALEFTKTHLAIIAMDPFCDPLLRIKIQQALKQPLRKRLPRLEAVRYISIYRQEASHNEVLLKFAKSDFNVVQSMHRKELSEICKWWKDLDLKNKIPYVRDRLVEVYFWILGIYFEPRHSHTRMFLLKTCIWLVVLDDTFDNYGTHEELKIFTDAVQRWSISCLDMLPEYMKQIYQQLLNLHQEMEESLKKEGKAYQIHYVKEMAKELTRNFLVEAKWLKEKYMPTLEEYMFVSMVTSTYGFVIARSYVGMNDMITEDTFKWVATYPPIVKASALICRFMNDIVTHKEEQERGHCASSIECYQTETGATEKEACEFILKKVEDKWKVINRESLRPTQIPFPLLMPVINLARVCDVLYKHNDGFTHSGKEMISHIESLLVQPAVI</sequence>